<dbReference type="AlphaFoldDB" id="A0A0B9ATT9"/>
<keyword evidence="3" id="KW-1185">Reference proteome</keyword>
<feature type="transmembrane region" description="Helical" evidence="1">
    <location>
        <begin position="221"/>
        <end position="238"/>
    </location>
</feature>
<dbReference type="RefSeq" id="WP_039209164.1">
    <property type="nucleotide sequence ID" value="NZ_JTJZ01000018.1"/>
</dbReference>
<dbReference type="EMBL" id="JTJZ01000018">
    <property type="protein sequence ID" value="KHS52753.1"/>
    <property type="molecule type" value="Genomic_DNA"/>
</dbReference>
<keyword evidence="1" id="KW-0472">Membrane</keyword>
<evidence type="ECO:0000313" key="3">
    <source>
        <dbReference type="Proteomes" id="UP000031488"/>
    </source>
</evidence>
<protein>
    <recommendedName>
        <fullName evidence="4">5,10-methylene-tetrahydrofolate dehydrogenase</fullName>
    </recommendedName>
</protein>
<accession>A0A0B9ATT9</accession>
<sequence>MLDTSSEALQVLLVADPGLPSRRAAAIHERLERLLQDAYGVTTTLHTATDTIRLTPESELDLSAVEDLRADYPDVNIVLILTEIPRHTQGDPLIAEVHSDSNLAIVSCPTLGAWSTKRRIIKVLMSSVNKLVPWDPEDTIRRFLLRWSDWSDNEDAQHQSLHAHTITGGPRLVLGMTMANDPWRTVPKLSGALAAASATGAFGIFYSSIWQMSTYLSTTRLLSIGAAAILVMVTWLIINHKLWDEPRRDSLATVVMYYNLSTVLTLLITVLALYAGLVGLILLGGLIVIDPEFMTAQIQQKATVANYLDIAWLSAAMGVVAGGIGASFDSDLDVKRLTHGQRMRQRVYTDNHPDTDDVSQNS</sequence>
<gene>
    <name evidence="2" type="ORF">AE0388_1736</name>
</gene>
<dbReference type="Proteomes" id="UP000031488">
    <property type="component" value="Unassembled WGS sequence"/>
</dbReference>
<evidence type="ECO:0000256" key="1">
    <source>
        <dbReference type="SAM" id="Phobius"/>
    </source>
</evidence>
<feature type="transmembrane region" description="Helical" evidence="1">
    <location>
        <begin position="310"/>
        <end position="328"/>
    </location>
</feature>
<comment type="caution">
    <text evidence="2">The sequence shown here is derived from an EMBL/GenBank/DDBJ whole genome shotgun (WGS) entry which is preliminary data.</text>
</comment>
<feature type="transmembrane region" description="Helical" evidence="1">
    <location>
        <begin position="258"/>
        <end position="289"/>
    </location>
</feature>
<name>A0A0B9ATT9_BRELN</name>
<proteinExistence type="predicted"/>
<feature type="transmembrane region" description="Helical" evidence="1">
    <location>
        <begin position="189"/>
        <end position="209"/>
    </location>
</feature>
<evidence type="ECO:0008006" key="4">
    <source>
        <dbReference type="Google" id="ProtNLM"/>
    </source>
</evidence>
<evidence type="ECO:0000313" key="2">
    <source>
        <dbReference type="EMBL" id="KHS52753.1"/>
    </source>
</evidence>
<dbReference type="PATRIC" id="fig|1703.6.peg.1618"/>
<reference evidence="2 3" key="1">
    <citation type="submission" date="2014-11" db="EMBL/GenBank/DDBJ databases">
        <title>Draft Genome Sequence of Brevibacterium linens AE038-8.</title>
        <authorList>
            <person name="Maizel D."/>
            <person name="Utturkar S.M."/>
            <person name="Brown S.D."/>
            <person name="Ferrero M."/>
            <person name="Rosen B.P."/>
        </authorList>
    </citation>
    <scope>NUCLEOTIDE SEQUENCE [LARGE SCALE GENOMIC DNA]</scope>
    <source>
        <strain evidence="2 3">AE038-8</strain>
    </source>
</reference>
<organism evidence="2 3">
    <name type="scientific">Brevibacterium linens</name>
    <dbReference type="NCBI Taxonomy" id="1703"/>
    <lineage>
        <taxon>Bacteria</taxon>
        <taxon>Bacillati</taxon>
        <taxon>Actinomycetota</taxon>
        <taxon>Actinomycetes</taxon>
        <taxon>Micrococcales</taxon>
        <taxon>Brevibacteriaceae</taxon>
        <taxon>Brevibacterium</taxon>
    </lineage>
</organism>
<keyword evidence="1" id="KW-1133">Transmembrane helix</keyword>
<keyword evidence="1" id="KW-0812">Transmembrane</keyword>